<dbReference type="InterPro" id="IPR013767">
    <property type="entry name" value="PAS_fold"/>
</dbReference>
<dbReference type="InterPro" id="IPR036097">
    <property type="entry name" value="HisK_dim/P_sf"/>
</dbReference>
<dbReference type="GO" id="GO:0006355">
    <property type="term" value="P:regulation of DNA-templated transcription"/>
    <property type="evidence" value="ECO:0007669"/>
    <property type="project" value="InterPro"/>
</dbReference>
<evidence type="ECO:0000256" key="11">
    <source>
        <dbReference type="PROSITE-ProRule" id="PRU00169"/>
    </source>
</evidence>
<accession>A0A4R9JX44</accession>
<dbReference type="SUPFAM" id="SSF55785">
    <property type="entry name" value="PYP-like sensor domain (PAS domain)"/>
    <property type="match status" value="2"/>
</dbReference>
<dbReference type="InterPro" id="IPR036890">
    <property type="entry name" value="HATPase_C_sf"/>
</dbReference>
<dbReference type="CDD" id="cd00130">
    <property type="entry name" value="PAS"/>
    <property type="match status" value="1"/>
</dbReference>
<dbReference type="RefSeq" id="WP_135624852.1">
    <property type="nucleotide sequence ID" value="NZ_RQGD01000045.1"/>
</dbReference>
<feature type="domain" description="PAS" evidence="14">
    <location>
        <begin position="131"/>
        <end position="175"/>
    </location>
</feature>
<dbReference type="Gene3D" id="1.10.287.130">
    <property type="match status" value="1"/>
</dbReference>
<keyword evidence="8" id="KW-0902">Two-component regulatory system</keyword>
<dbReference type="SUPFAM" id="SSF47384">
    <property type="entry name" value="Homodimeric domain of signal transducing histidine kinase"/>
    <property type="match status" value="1"/>
</dbReference>
<proteinExistence type="predicted"/>
<dbReference type="InterPro" id="IPR003594">
    <property type="entry name" value="HATPase_dom"/>
</dbReference>
<dbReference type="EMBL" id="RQGD01000045">
    <property type="protein sequence ID" value="TGL56634.1"/>
    <property type="molecule type" value="Genomic_DNA"/>
</dbReference>
<dbReference type="Pfam" id="PF00989">
    <property type="entry name" value="PAS"/>
    <property type="match status" value="1"/>
</dbReference>
<feature type="modified residue" description="4-aspartylphosphate" evidence="11">
    <location>
        <position position="577"/>
    </location>
</feature>
<evidence type="ECO:0000313" key="17">
    <source>
        <dbReference type="Proteomes" id="UP000297693"/>
    </source>
</evidence>
<dbReference type="Pfam" id="PF02518">
    <property type="entry name" value="HATPase_c"/>
    <property type="match status" value="1"/>
</dbReference>
<dbReference type="AlphaFoldDB" id="A0A4R9JX44"/>
<keyword evidence="3 11" id="KW-0597">Phosphoprotein</keyword>
<keyword evidence="4" id="KW-0808">Transferase</keyword>
<dbReference type="InterPro" id="IPR005467">
    <property type="entry name" value="His_kinase_dom"/>
</dbReference>
<dbReference type="EC" id="2.7.13.3" evidence="2"/>
<dbReference type="PRINTS" id="PR00344">
    <property type="entry name" value="BCTRLSENSOR"/>
</dbReference>
<dbReference type="PROSITE" id="PS50112">
    <property type="entry name" value="PAS"/>
    <property type="match status" value="1"/>
</dbReference>
<evidence type="ECO:0000256" key="7">
    <source>
        <dbReference type="ARBA" id="ARBA00022840"/>
    </source>
</evidence>
<dbReference type="OrthoDB" id="6192248at2"/>
<evidence type="ECO:0000259" key="15">
    <source>
        <dbReference type="PROSITE" id="PS50113"/>
    </source>
</evidence>
<dbReference type="Proteomes" id="UP000297693">
    <property type="component" value="Unassembled WGS sequence"/>
</dbReference>
<comment type="caution">
    <text evidence="16">The sequence shown here is derived from an EMBL/GenBank/DDBJ whole genome shotgun (WGS) entry which is preliminary data.</text>
</comment>
<dbReference type="InterPro" id="IPR011006">
    <property type="entry name" value="CheY-like_superfamily"/>
</dbReference>
<reference evidence="16" key="1">
    <citation type="journal article" date="2019" name="PLoS Negl. Trop. Dis.">
        <title>Revisiting the worldwide diversity of Leptospira species in the environment.</title>
        <authorList>
            <person name="Vincent A.T."/>
            <person name="Schiettekatte O."/>
            <person name="Bourhy P."/>
            <person name="Veyrier F.J."/>
            <person name="Picardeau M."/>
        </authorList>
    </citation>
    <scope>NUCLEOTIDE SEQUENCE [LARGE SCALE GENOMIC DNA]</scope>
    <source>
        <strain evidence="16">201702476</strain>
    </source>
</reference>
<dbReference type="SMART" id="SM00387">
    <property type="entry name" value="HATPase_c"/>
    <property type="match status" value="1"/>
</dbReference>
<keyword evidence="5" id="KW-0547">Nucleotide-binding</keyword>
<feature type="domain" description="Response regulatory" evidence="13">
    <location>
        <begin position="528"/>
        <end position="648"/>
    </location>
</feature>
<dbReference type="SUPFAM" id="SSF52172">
    <property type="entry name" value="CheY-like"/>
    <property type="match status" value="1"/>
</dbReference>
<comment type="catalytic activity">
    <reaction evidence="1">
        <text>ATP + protein L-histidine = ADP + protein N-phospho-L-histidine.</text>
        <dbReference type="EC" id="2.7.13.3"/>
    </reaction>
</comment>
<keyword evidence="6" id="KW-0418">Kinase</keyword>
<evidence type="ECO:0000313" key="16">
    <source>
        <dbReference type="EMBL" id="TGL56634.1"/>
    </source>
</evidence>
<name>A0A4R9JX44_9LEPT</name>
<evidence type="ECO:0000256" key="8">
    <source>
        <dbReference type="ARBA" id="ARBA00023012"/>
    </source>
</evidence>
<evidence type="ECO:0000256" key="2">
    <source>
        <dbReference type="ARBA" id="ARBA00012438"/>
    </source>
</evidence>
<evidence type="ECO:0000256" key="4">
    <source>
        <dbReference type="ARBA" id="ARBA00022679"/>
    </source>
</evidence>
<dbReference type="InterPro" id="IPR000014">
    <property type="entry name" value="PAS"/>
</dbReference>
<dbReference type="FunFam" id="1.10.287.130:FF:000002">
    <property type="entry name" value="Two-component osmosensing histidine kinase"/>
    <property type="match status" value="1"/>
</dbReference>
<dbReference type="InterPro" id="IPR035965">
    <property type="entry name" value="PAS-like_dom_sf"/>
</dbReference>
<evidence type="ECO:0000256" key="6">
    <source>
        <dbReference type="ARBA" id="ARBA00022777"/>
    </source>
</evidence>
<dbReference type="SMART" id="SM00448">
    <property type="entry name" value="REC"/>
    <property type="match status" value="1"/>
</dbReference>
<dbReference type="Gene3D" id="3.40.50.2300">
    <property type="match status" value="1"/>
</dbReference>
<evidence type="ECO:0000256" key="3">
    <source>
        <dbReference type="ARBA" id="ARBA00022553"/>
    </source>
</evidence>
<organism evidence="16 17">
    <name type="scientific">Leptospira ognonensis</name>
    <dbReference type="NCBI Taxonomy" id="2484945"/>
    <lineage>
        <taxon>Bacteria</taxon>
        <taxon>Pseudomonadati</taxon>
        <taxon>Spirochaetota</taxon>
        <taxon>Spirochaetia</taxon>
        <taxon>Leptospirales</taxon>
        <taxon>Leptospiraceae</taxon>
        <taxon>Leptospira</taxon>
    </lineage>
</organism>
<dbReference type="Pfam" id="PF00512">
    <property type="entry name" value="HisKA"/>
    <property type="match status" value="1"/>
</dbReference>
<dbReference type="CDD" id="cd17546">
    <property type="entry name" value="REC_hyHK_CKI1_RcsC-like"/>
    <property type="match status" value="1"/>
</dbReference>
<dbReference type="FunFam" id="3.30.565.10:FF:000010">
    <property type="entry name" value="Sensor histidine kinase RcsC"/>
    <property type="match status" value="1"/>
</dbReference>
<dbReference type="PROSITE" id="PS50109">
    <property type="entry name" value="HIS_KIN"/>
    <property type="match status" value="1"/>
</dbReference>
<evidence type="ECO:0000259" key="13">
    <source>
        <dbReference type="PROSITE" id="PS50110"/>
    </source>
</evidence>
<dbReference type="InterPro" id="IPR000700">
    <property type="entry name" value="PAS-assoc_C"/>
</dbReference>
<keyword evidence="7" id="KW-0067">ATP-binding</keyword>
<dbReference type="NCBIfam" id="TIGR00229">
    <property type="entry name" value="sensory_box"/>
    <property type="match status" value="1"/>
</dbReference>
<dbReference type="InterPro" id="IPR004358">
    <property type="entry name" value="Sig_transdc_His_kin-like_C"/>
</dbReference>
<evidence type="ECO:0000256" key="9">
    <source>
        <dbReference type="ARBA" id="ARBA00064003"/>
    </source>
</evidence>
<comment type="subunit">
    <text evidence="9">At low DSF concentrations, interacts with RpfF.</text>
</comment>
<dbReference type="InterPro" id="IPR003661">
    <property type="entry name" value="HisK_dim/P_dom"/>
</dbReference>
<evidence type="ECO:0000256" key="1">
    <source>
        <dbReference type="ARBA" id="ARBA00000085"/>
    </source>
</evidence>
<dbReference type="SMART" id="SM00388">
    <property type="entry name" value="HisKA"/>
    <property type="match status" value="1"/>
</dbReference>
<evidence type="ECO:0000256" key="10">
    <source>
        <dbReference type="ARBA" id="ARBA00068150"/>
    </source>
</evidence>
<feature type="domain" description="PAC" evidence="15">
    <location>
        <begin position="211"/>
        <end position="264"/>
    </location>
</feature>
<dbReference type="SUPFAM" id="SSF55874">
    <property type="entry name" value="ATPase domain of HSP90 chaperone/DNA topoisomerase II/histidine kinase"/>
    <property type="match status" value="1"/>
</dbReference>
<dbReference type="CDD" id="cd00082">
    <property type="entry name" value="HisKA"/>
    <property type="match status" value="1"/>
</dbReference>
<dbReference type="PANTHER" id="PTHR45339:SF1">
    <property type="entry name" value="HYBRID SIGNAL TRANSDUCTION HISTIDINE KINASE J"/>
    <property type="match status" value="1"/>
</dbReference>
<dbReference type="GO" id="GO:0000155">
    <property type="term" value="F:phosphorelay sensor kinase activity"/>
    <property type="evidence" value="ECO:0007669"/>
    <property type="project" value="InterPro"/>
</dbReference>
<dbReference type="SMART" id="SM00086">
    <property type="entry name" value="PAC"/>
    <property type="match status" value="2"/>
</dbReference>
<gene>
    <name evidence="16" type="ORF">EHQ58_15640</name>
</gene>
<evidence type="ECO:0000256" key="5">
    <source>
        <dbReference type="ARBA" id="ARBA00022741"/>
    </source>
</evidence>
<dbReference type="InterPro" id="IPR001789">
    <property type="entry name" value="Sig_transdc_resp-reg_receiver"/>
</dbReference>
<evidence type="ECO:0000259" key="14">
    <source>
        <dbReference type="PROSITE" id="PS50112"/>
    </source>
</evidence>
<feature type="domain" description="Histidine kinase" evidence="12">
    <location>
        <begin position="282"/>
        <end position="503"/>
    </location>
</feature>
<sequence>MHPVYFGESNLTQISFRFQLSLNPDGTFSIDFLSHEFAALFSLIDYESHYDVHSFFDTIGCDELPALLSSFRESAELLKPWNFEWRIEKDGRQYWLTGNATPFEKEGKIQWYGYIQDITTSKSSDLTMSIIQEKDKLLFQTMQEGLVIHDMSGKILSANRSAEQILGLTFEQMVGLTSIDPRWQAVNEHGEYLPGENHPAMVTIQTKIPIKDFIMGVRKANGNLTWISINTQVIYHPNTKEAIQVFAVFHDISERKKTEEALIESKLKAESADKIKSSFLANVSHEIRTPLNAIIGYTDLMMDENHSDETKQQLAIIKNSGNLLLNIINDILDLSKIDANQMQINEFPFSIFEIAKRTEETATILMNKKKKNLHFHLSVDSNLPKMMLGDEFRILQVILNLVNNAIKFTEKGKIEVCFKSLQKDLIEISVQDTGKGIKTENFERIFLPFQQEDFSDAREFGGTGLGLTISKKLIEKMNGTISFSSSTREEHGSLFKIMLPIKSFDSDSGFATSAAIQSNANYKARKNKILIAEDDTINQILAKKILVSAGFIVSTASNGNEAVDLFKEEEFDLILMDVHMPDKTGFEATAEIRSLEKEKISQKRIPIVFLSAAAMVEDRERGLEAGGDWYLTKPIVKEELLDVINQFND</sequence>
<evidence type="ECO:0000259" key="12">
    <source>
        <dbReference type="PROSITE" id="PS50109"/>
    </source>
</evidence>
<dbReference type="Gene3D" id="3.30.565.10">
    <property type="entry name" value="Histidine kinase-like ATPase, C-terminal domain"/>
    <property type="match status" value="1"/>
</dbReference>
<dbReference type="CDD" id="cd16922">
    <property type="entry name" value="HATPase_EvgS-ArcB-TorS-like"/>
    <property type="match status" value="1"/>
</dbReference>
<dbReference type="Pfam" id="PF00072">
    <property type="entry name" value="Response_reg"/>
    <property type="match status" value="1"/>
</dbReference>
<protein>
    <recommendedName>
        <fullName evidence="10">Sensory/regulatory protein RpfC</fullName>
        <ecNumber evidence="2">2.7.13.3</ecNumber>
    </recommendedName>
</protein>
<dbReference type="Gene3D" id="3.30.450.20">
    <property type="entry name" value="PAS domain"/>
    <property type="match status" value="2"/>
</dbReference>
<dbReference type="InterPro" id="IPR001610">
    <property type="entry name" value="PAC"/>
</dbReference>
<dbReference type="PROSITE" id="PS50113">
    <property type="entry name" value="PAC"/>
    <property type="match status" value="1"/>
</dbReference>
<keyword evidence="17" id="KW-1185">Reference proteome</keyword>
<dbReference type="GO" id="GO:0005524">
    <property type="term" value="F:ATP binding"/>
    <property type="evidence" value="ECO:0007669"/>
    <property type="project" value="UniProtKB-KW"/>
</dbReference>
<dbReference type="SMART" id="SM00091">
    <property type="entry name" value="PAS"/>
    <property type="match status" value="1"/>
</dbReference>
<dbReference type="PANTHER" id="PTHR45339">
    <property type="entry name" value="HYBRID SIGNAL TRANSDUCTION HISTIDINE KINASE J"/>
    <property type="match status" value="1"/>
</dbReference>
<dbReference type="PROSITE" id="PS50110">
    <property type="entry name" value="RESPONSE_REGULATORY"/>
    <property type="match status" value="1"/>
</dbReference>